<dbReference type="InterPro" id="IPR032387">
    <property type="entry name" value="ACAS_N"/>
</dbReference>
<dbReference type="NCBIfam" id="TIGR01217">
    <property type="entry name" value="ac_ac_CoA_syn"/>
    <property type="match status" value="1"/>
</dbReference>
<dbReference type="Pfam" id="PF00501">
    <property type="entry name" value="AMP-binding"/>
    <property type="match status" value="1"/>
</dbReference>
<evidence type="ECO:0000313" key="10">
    <source>
        <dbReference type="EMBL" id="ROT86055.1"/>
    </source>
</evidence>
<dbReference type="InterPro" id="IPR020845">
    <property type="entry name" value="AMP-binding_CS"/>
</dbReference>
<evidence type="ECO:0000313" key="11">
    <source>
        <dbReference type="Proteomes" id="UP000283509"/>
    </source>
</evidence>
<keyword evidence="5 7" id="KW-0547">Nucleotide-binding</keyword>
<comment type="caution">
    <text evidence="10">The sequence shown here is derived from an EMBL/GenBank/DDBJ whole genome shotgun (WGS) entry which is preliminary data.</text>
</comment>
<evidence type="ECO:0000256" key="6">
    <source>
        <dbReference type="ARBA" id="ARBA00022840"/>
    </source>
</evidence>
<keyword evidence="4 7" id="KW-0436">Ligase</keyword>
<dbReference type="InterPro" id="IPR042099">
    <property type="entry name" value="ANL_N_sf"/>
</dbReference>
<keyword evidence="6 7" id="KW-0067">ATP-binding</keyword>
<dbReference type="GO" id="GO:0005524">
    <property type="term" value="F:ATP binding"/>
    <property type="evidence" value="ECO:0007669"/>
    <property type="project" value="UniProtKB-UniRule"/>
</dbReference>
<dbReference type="InterPro" id="IPR005914">
    <property type="entry name" value="Acac_CoA_synth"/>
</dbReference>
<dbReference type="EMBL" id="QCYY01000026">
    <property type="protein sequence ID" value="ROT86055.1"/>
    <property type="molecule type" value="Genomic_DNA"/>
</dbReference>
<keyword evidence="7" id="KW-0963">Cytoplasm</keyword>
<dbReference type="Gene3D" id="3.30.300.30">
    <property type="match status" value="1"/>
</dbReference>
<dbReference type="GO" id="GO:0005829">
    <property type="term" value="C:cytosol"/>
    <property type="evidence" value="ECO:0007669"/>
    <property type="project" value="UniProtKB-SubCell"/>
</dbReference>
<keyword evidence="11" id="KW-1185">Reference proteome</keyword>
<evidence type="ECO:0000259" key="8">
    <source>
        <dbReference type="Pfam" id="PF00501"/>
    </source>
</evidence>
<evidence type="ECO:0000259" key="9">
    <source>
        <dbReference type="Pfam" id="PF16177"/>
    </source>
</evidence>
<name>A0A423UBL5_PENVA</name>
<dbReference type="InterPro" id="IPR000873">
    <property type="entry name" value="AMP-dep_synth/lig_dom"/>
</dbReference>
<evidence type="ECO:0000256" key="4">
    <source>
        <dbReference type="ARBA" id="ARBA00022598"/>
    </source>
</evidence>
<dbReference type="Proteomes" id="UP000283509">
    <property type="component" value="Unassembled WGS sequence"/>
</dbReference>
<accession>A0A423UBL5</accession>
<evidence type="ECO:0000256" key="1">
    <source>
        <dbReference type="ARBA" id="ARBA00006432"/>
    </source>
</evidence>
<dbReference type="PANTHER" id="PTHR42921:SF1">
    <property type="entry name" value="ACETOACETYL-COA SYNTHETASE"/>
    <property type="match status" value="1"/>
</dbReference>
<reference evidence="10 11" key="2">
    <citation type="submission" date="2019-01" db="EMBL/GenBank/DDBJ databases">
        <title>The decoding of complex shrimp genome reveals the adaptation for benthos swimmer, frequently molting mechanism and breeding impact on genome.</title>
        <authorList>
            <person name="Sun Y."/>
            <person name="Gao Y."/>
            <person name="Yu Y."/>
        </authorList>
    </citation>
    <scope>NUCLEOTIDE SEQUENCE [LARGE SCALE GENOMIC DNA]</scope>
    <source>
        <tissue evidence="10">Muscle</tissue>
    </source>
</reference>
<gene>
    <name evidence="10" type="ORF">C7M84_012681</name>
</gene>
<evidence type="ECO:0000256" key="5">
    <source>
        <dbReference type="ARBA" id="ARBA00022741"/>
    </source>
</evidence>
<dbReference type="Gene3D" id="3.40.50.12780">
    <property type="entry name" value="N-terminal domain of ligase-like"/>
    <property type="match status" value="1"/>
</dbReference>
<evidence type="ECO:0000256" key="2">
    <source>
        <dbReference type="ARBA" id="ARBA00012988"/>
    </source>
</evidence>
<dbReference type="OrthoDB" id="10253869at2759"/>
<dbReference type="GO" id="GO:0006631">
    <property type="term" value="P:fatty acid metabolic process"/>
    <property type="evidence" value="ECO:0007669"/>
    <property type="project" value="UniProtKB-UniRule"/>
</dbReference>
<comment type="similarity">
    <text evidence="1 7">Belongs to the ATP-dependent AMP-binding enzyme family.</text>
</comment>
<keyword evidence="7" id="KW-0276">Fatty acid metabolism</keyword>
<evidence type="ECO:0000256" key="3">
    <source>
        <dbReference type="ARBA" id="ARBA00015326"/>
    </source>
</evidence>
<dbReference type="PANTHER" id="PTHR42921">
    <property type="entry name" value="ACETOACETYL-COA SYNTHETASE"/>
    <property type="match status" value="1"/>
</dbReference>
<reference evidence="10 11" key="1">
    <citation type="submission" date="2018-04" db="EMBL/GenBank/DDBJ databases">
        <authorList>
            <person name="Zhang X."/>
            <person name="Yuan J."/>
            <person name="Li F."/>
            <person name="Xiang J."/>
        </authorList>
    </citation>
    <scope>NUCLEOTIDE SEQUENCE [LARGE SCALE GENOMIC DNA]</scope>
    <source>
        <tissue evidence="10">Muscle</tissue>
    </source>
</reference>
<evidence type="ECO:0000256" key="7">
    <source>
        <dbReference type="RuleBase" id="RU367019"/>
    </source>
</evidence>
<comment type="function">
    <text evidence="7">Converts acetoacetate to acetoacetyl-CoA in the cytosol.</text>
</comment>
<dbReference type="CDD" id="cd05943">
    <property type="entry name" value="AACS"/>
    <property type="match status" value="1"/>
</dbReference>
<feature type="domain" description="Acetyl-coenzyme A synthetase N-terminal" evidence="9">
    <location>
        <begin position="38"/>
        <end position="95"/>
    </location>
</feature>
<feature type="domain" description="AMP-dependent synthetase/ligase" evidence="8">
    <location>
        <begin position="97"/>
        <end position="412"/>
    </location>
</feature>
<comment type="catalytic activity">
    <reaction evidence="7">
        <text>acetoacetate + ATP + CoA = acetoacetyl-CoA + AMP + diphosphate</text>
        <dbReference type="Rhea" id="RHEA:16117"/>
        <dbReference type="ChEBI" id="CHEBI:13705"/>
        <dbReference type="ChEBI" id="CHEBI:30616"/>
        <dbReference type="ChEBI" id="CHEBI:33019"/>
        <dbReference type="ChEBI" id="CHEBI:57286"/>
        <dbReference type="ChEBI" id="CHEBI:57287"/>
        <dbReference type="ChEBI" id="CHEBI:456215"/>
        <dbReference type="EC" id="6.2.1.16"/>
    </reaction>
</comment>
<dbReference type="STRING" id="6689.A0A423UBL5"/>
<dbReference type="PROSITE" id="PS00455">
    <property type="entry name" value="AMP_BINDING"/>
    <property type="match status" value="1"/>
</dbReference>
<proteinExistence type="inferred from homology"/>
<comment type="subcellular location">
    <subcellularLocation>
        <location evidence="7">Cytoplasm</location>
        <location evidence="7">Cytosol</location>
    </subcellularLocation>
</comment>
<organism evidence="10 11">
    <name type="scientific">Penaeus vannamei</name>
    <name type="common">Whiteleg shrimp</name>
    <name type="synonym">Litopenaeus vannamei</name>
    <dbReference type="NCBI Taxonomy" id="6689"/>
    <lineage>
        <taxon>Eukaryota</taxon>
        <taxon>Metazoa</taxon>
        <taxon>Ecdysozoa</taxon>
        <taxon>Arthropoda</taxon>
        <taxon>Crustacea</taxon>
        <taxon>Multicrustacea</taxon>
        <taxon>Malacostraca</taxon>
        <taxon>Eumalacostraca</taxon>
        <taxon>Eucarida</taxon>
        <taxon>Decapoda</taxon>
        <taxon>Dendrobranchiata</taxon>
        <taxon>Penaeoidea</taxon>
        <taxon>Penaeidae</taxon>
        <taxon>Penaeus</taxon>
    </lineage>
</organism>
<dbReference type="SUPFAM" id="SSF56801">
    <property type="entry name" value="Acetyl-CoA synthetase-like"/>
    <property type="match status" value="1"/>
</dbReference>
<dbReference type="InterPro" id="IPR045851">
    <property type="entry name" value="AMP-bd_C_sf"/>
</dbReference>
<dbReference type="NCBIfam" id="NF002937">
    <property type="entry name" value="PRK03584.1"/>
    <property type="match status" value="1"/>
</dbReference>
<dbReference type="Pfam" id="PF16177">
    <property type="entry name" value="ACAS_N"/>
    <property type="match status" value="1"/>
</dbReference>
<dbReference type="GO" id="GO:0030729">
    <property type="term" value="F:acetoacetate-CoA ligase activity"/>
    <property type="evidence" value="ECO:0007669"/>
    <property type="project" value="UniProtKB-UniRule"/>
</dbReference>
<sequence length="660" mass="73663">MEGNADVCLWKPDPRKKTKIDEFRELINKKHGLQLGDYHELYKWSVEEYPSFWGAWWEYAKFVHSSPPTQVVDPSLLITDIPRWFSGAKLNFAENLLRFRDDRVAIYATGEGQPGITTITYQQLHKRVGMYARALKGCGVKCSDRVVGYMPNCPQTVESMLGTAAIGATWSSTSPDFGVTGVLERFTQIEPSVLFTVEAVVYNGKIHDHTAKVKKVVAGLKHLKKVVIVPFVHKKQDIDISDIPNSIFLDDFLAEWDTGEAVEFEQLSFHHPQFIMFSSGTTGIPKCMVHSAGGTLIQIAKEHILHCDLTREDVLTYYTTTGWMMWNWLVVGLFTGCSLFLYDGSPLLPTPSIMWDLVDKLGITVLGTGAKWLAVLEDRGVKPRETHDLSSLRAILSTGSPLACHSFRYVYRDIKEDVMLGSITGGTDIISCFMGSNPTLPVHEGEIQSRNLGMAVEAWNEEGQPVCDTSAELVCTKPFPSMPTHFWNDDGEIKYTKAYFAKYPRTWTHGDFVSINSKTGGITMLGRSDGTLNPNGVRFGSAEIYNIVEQFDEINDSVCVGQRNAEGEERVVLFLKMLPPAELTPEFKRRLAVAIRTQLSARHVPSVILPISEVPYTVSGKKVEVAVRQIIQGETVGNRAALSNPDSLDLYANLPELQGW</sequence>
<protein>
    <recommendedName>
        <fullName evidence="3 7">Acetoacetyl-CoA synthetase</fullName>
        <ecNumber evidence="2 7">6.2.1.16</ecNumber>
    </recommendedName>
</protein>
<dbReference type="EC" id="6.2.1.16" evidence="2 7"/>
<keyword evidence="7" id="KW-0443">Lipid metabolism</keyword>
<dbReference type="AlphaFoldDB" id="A0A423UBL5"/>